<protein>
    <submittedName>
        <fullName evidence="2">Transposase DDE domain-containing protein</fullName>
    </submittedName>
</protein>
<evidence type="ECO:0000313" key="3">
    <source>
        <dbReference type="Proteomes" id="UP000199296"/>
    </source>
</evidence>
<accession>A0A1G7VZJ2</accession>
<dbReference type="Pfam" id="PF13751">
    <property type="entry name" value="DDE_Tnp_1_6"/>
    <property type="match status" value="1"/>
</dbReference>
<dbReference type="AlphaFoldDB" id="A0A1G7VZJ2"/>
<feature type="non-terminal residue" evidence="2">
    <location>
        <position position="1"/>
    </location>
</feature>
<name>A0A1G7VZJ2_9FLAO</name>
<dbReference type="PANTHER" id="PTHR33408">
    <property type="entry name" value="TRANSPOSASE"/>
    <property type="match status" value="1"/>
</dbReference>
<feature type="domain" description="Transposase DDE" evidence="1">
    <location>
        <begin position="9"/>
        <end position="132"/>
    </location>
</feature>
<evidence type="ECO:0000259" key="1">
    <source>
        <dbReference type="Pfam" id="PF13751"/>
    </source>
</evidence>
<organism evidence="2 3">
    <name type="scientific">Psychroflexus sediminis</name>
    <dbReference type="NCBI Taxonomy" id="470826"/>
    <lineage>
        <taxon>Bacteria</taxon>
        <taxon>Pseudomonadati</taxon>
        <taxon>Bacteroidota</taxon>
        <taxon>Flavobacteriia</taxon>
        <taxon>Flavobacteriales</taxon>
        <taxon>Flavobacteriaceae</taxon>
        <taxon>Psychroflexus</taxon>
    </lineage>
</organism>
<dbReference type="STRING" id="470826.SAMN04488027_104277"/>
<keyword evidence="3" id="KW-1185">Reference proteome</keyword>
<dbReference type="InterPro" id="IPR025668">
    <property type="entry name" value="Tnp_DDE_dom"/>
</dbReference>
<evidence type="ECO:0000313" key="2">
    <source>
        <dbReference type="EMBL" id="SDG65113.1"/>
    </source>
</evidence>
<proteinExistence type="predicted"/>
<dbReference type="PANTHER" id="PTHR33408:SF2">
    <property type="entry name" value="TRANSPOSASE DDE DOMAIN-CONTAINING PROTEIN"/>
    <property type="match status" value="1"/>
</dbReference>
<reference evidence="2 3" key="1">
    <citation type="submission" date="2016-10" db="EMBL/GenBank/DDBJ databases">
        <authorList>
            <person name="de Groot N.N."/>
        </authorList>
    </citation>
    <scope>NUCLEOTIDE SEQUENCE [LARGE SCALE GENOMIC DNA]</scope>
    <source>
        <strain evidence="2 3">DSM 19803</strain>
    </source>
</reference>
<dbReference type="RefSeq" id="WP_245686419.1">
    <property type="nucleotide sequence ID" value="NZ_FNCW01000004.1"/>
</dbReference>
<sequence>YNQEQDHYICPQGEIIPFKKVFKDYRTATLKKEYRSSSKQCKGCPLQAECLGRTAKEKKFSVTYYKEEYDRNIQRVESKQGRYMKAKRQSTVEPVFGTLTQFMGLRKINTIGLQQANKVMHLSAIAYNLKKYLKFTQKRAKSGAKALRSLVSEIKVLQYLINSYLSPLNLA</sequence>
<dbReference type="EMBL" id="FNCW01000004">
    <property type="protein sequence ID" value="SDG65113.1"/>
    <property type="molecule type" value="Genomic_DNA"/>
</dbReference>
<dbReference type="Proteomes" id="UP000199296">
    <property type="component" value="Unassembled WGS sequence"/>
</dbReference>
<gene>
    <name evidence="2" type="ORF">SAMN04488027_104277</name>
</gene>